<accession>A0AA88E9G0</accession>
<dbReference type="AlphaFoldDB" id="A0AA88E9G0"/>
<proteinExistence type="predicted"/>
<evidence type="ECO:0000313" key="2">
    <source>
        <dbReference type="EMBL" id="GMN70526.1"/>
    </source>
</evidence>
<dbReference type="EMBL" id="BTGU01001176">
    <property type="protein sequence ID" value="GMN70547.1"/>
    <property type="molecule type" value="Genomic_DNA"/>
</dbReference>
<reference evidence="4" key="1">
    <citation type="submission" date="2023-07" db="EMBL/GenBank/DDBJ databases">
        <title>draft genome sequence of fig (Ficus carica).</title>
        <authorList>
            <person name="Takahashi T."/>
            <person name="Nishimura K."/>
        </authorList>
    </citation>
    <scope>NUCLEOTIDE SEQUENCE</scope>
</reference>
<evidence type="ECO:0000313" key="1">
    <source>
        <dbReference type="EMBL" id="GMN70523.1"/>
    </source>
</evidence>
<evidence type="ECO:0000313" key="3">
    <source>
        <dbReference type="EMBL" id="GMN70534.1"/>
    </source>
</evidence>
<sequence length="114" mass="12590">MASSTTHAASSILRRVHQGIHEAFPLSLAALRPYRRSTSRFGAELAEFCEGKLPLLDVVFGRILDVWAIRVDTWTVKDELDLIAPDCAEFEAVVELTKSVYVDSVGAIIVKDLC</sequence>
<keyword evidence="5" id="KW-1185">Reference proteome</keyword>
<gene>
    <name evidence="1" type="ORF">TIFTF001_039564</name>
    <name evidence="2" type="ORF">TIFTF001_039568</name>
    <name evidence="3" type="ORF">TIFTF001_039576</name>
    <name evidence="4" type="ORF">TIFTF001_039588</name>
</gene>
<evidence type="ECO:0000313" key="5">
    <source>
        <dbReference type="Proteomes" id="UP001187192"/>
    </source>
</evidence>
<evidence type="ECO:0000313" key="4">
    <source>
        <dbReference type="EMBL" id="GMN70547.1"/>
    </source>
</evidence>
<name>A0AA88E9G0_FICCA</name>
<dbReference type="EMBL" id="BTGU01001173">
    <property type="protein sequence ID" value="GMN70523.1"/>
    <property type="molecule type" value="Genomic_DNA"/>
</dbReference>
<organism evidence="4 5">
    <name type="scientific">Ficus carica</name>
    <name type="common">Common fig</name>
    <dbReference type="NCBI Taxonomy" id="3494"/>
    <lineage>
        <taxon>Eukaryota</taxon>
        <taxon>Viridiplantae</taxon>
        <taxon>Streptophyta</taxon>
        <taxon>Embryophyta</taxon>
        <taxon>Tracheophyta</taxon>
        <taxon>Spermatophyta</taxon>
        <taxon>Magnoliopsida</taxon>
        <taxon>eudicotyledons</taxon>
        <taxon>Gunneridae</taxon>
        <taxon>Pentapetalae</taxon>
        <taxon>rosids</taxon>
        <taxon>fabids</taxon>
        <taxon>Rosales</taxon>
        <taxon>Moraceae</taxon>
        <taxon>Ficeae</taxon>
        <taxon>Ficus</taxon>
    </lineage>
</organism>
<comment type="caution">
    <text evidence="4">The sequence shown here is derived from an EMBL/GenBank/DDBJ whole genome shotgun (WGS) entry which is preliminary data.</text>
</comment>
<dbReference type="EMBL" id="BTGU01001175">
    <property type="protein sequence ID" value="GMN70534.1"/>
    <property type="molecule type" value="Genomic_DNA"/>
</dbReference>
<dbReference type="EMBL" id="BTGU01001174">
    <property type="protein sequence ID" value="GMN70526.1"/>
    <property type="molecule type" value="Genomic_DNA"/>
</dbReference>
<dbReference type="Proteomes" id="UP001187192">
    <property type="component" value="Unassembled WGS sequence"/>
</dbReference>
<protein>
    <submittedName>
        <fullName evidence="4">Uncharacterized protein</fullName>
    </submittedName>
</protein>